<evidence type="ECO:0000256" key="1">
    <source>
        <dbReference type="ARBA" id="ARBA00010007"/>
    </source>
</evidence>
<accession>A0A9W4WJB3</accession>
<dbReference type="GO" id="GO:0005739">
    <property type="term" value="C:mitochondrion"/>
    <property type="evidence" value="ECO:0007669"/>
    <property type="project" value="TreeGrafter"/>
</dbReference>
<protein>
    <submittedName>
        <fullName evidence="4">44_t:CDS:1</fullName>
    </submittedName>
</protein>
<dbReference type="GO" id="GO:0016034">
    <property type="term" value="F:maleylacetoacetate isomerase activity"/>
    <property type="evidence" value="ECO:0007669"/>
    <property type="project" value="TreeGrafter"/>
</dbReference>
<organism evidence="4 5">
    <name type="scientific">Funneliformis geosporum</name>
    <dbReference type="NCBI Taxonomy" id="1117311"/>
    <lineage>
        <taxon>Eukaryota</taxon>
        <taxon>Fungi</taxon>
        <taxon>Fungi incertae sedis</taxon>
        <taxon>Mucoromycota</taxon>
        <taxon>Glomeromycotina</taxon>
        <taxon>Glomeromycetes</taxon>
        <taxon>Glomerales</taxon>
        <taxon>Glomeraceae</taxon>
        <taxon>Funneliformis</taxon>
    </lineage>
</organism>
<dbReference type="SUPFAM" id="SSF52833">
    <property type="entry name" value="Thioredoxin-like"/>
    <property type="match status" value="1"/>
</dbReference>
<dbReference type="InterPro" id="IPR036249">
    <property type="entry name" value="Thioredoxin-like_sf"/>
</dbReference>
<reference evidence="4" key="1">
    <citation type="submission" date="2022-08" db="EMBL/GenBank/DDBJ databases">
        <authorList>
            <person name="Kallberg Y."/>
            <person name="Tangrot J."/>
            <person name="Rosling A."/>
        </authorList>
    </citation>
    <scope>NUCLEOTIDE SEQUENCE</scope>
    <source>
        <strain evidence="4">Wild A</strain>
    </source>
</reference>
<dbReference type="NCBIfam" id="TIGR01262">
    <property type="entry name" value="maiA"/>
    <property type="match status" value="1"/>
</dbReference>
<dbReference type="SFLD" id="SFLDS00019">
    <property type="entry name" value="Glutathione_Transferase_(cytos"/>
    <property type="match status" value="1"/>
</dbReference>
<comment type="similarity">
    <text evidence="1">Belongs to the GST superfamily. Zeta family.</text>
</comment>
<feature type="domain" description="GST N-terminal" evidence="2">
    <location>
        <begin position="7"/>
        <end position="88"/>
    </location>
</feature>
<dbReference type="OrthoDB" id="202840at2759"/>
<name>A0A9W4WJB3_9GLOM</name>
<proteinExistence type="inferred from homology"/>
<dbReference type="InterPro" id="IPR010987">
    <property type="entry name" value="Glutathione-S-Trfase_C-like"/>
</dbReference>
<dbReference type="FunFam" id="1.20.1050.10:FF:000010">
    <property type="entry name" value="Maleylacetoacetate isomerase isoform 1"/>
    <property type="match status" value="1"/>
</dbReference>
<dbReference type="GO" id="GO:0004364">
    <property type="term" value="F:glutathione transferase activity"/>
    <property type="evidence" value="ECO:0007669"/>
    <property type="project" value="TreeGrafter"/>
</dbReference>
<dbReference type="Gene3D" id="1.20.1050.10">
    <property type="match status" value="1"/>
</dbReference>
<comment type="caution">
    <text evidence="4">The sequence shown here is derived from an EMBL/GenBank/DDBJ whole genome shotgun (WGS) entry which is preliminary data.</text>
</comment>
<dbReference type="PANTHER" id="PTHR42673">
    <property type="entry name" value="MALEYLACETOACETATE ISOMERASE"/>
    <property type="match status" value="1"/>
</dbReference>
<dbReference type="InterPro" id="IPR034330">
    <property type="entry name" value="GST_Zeta_C"/>
</dbReference>
<feature type="domain" description="GST C-terminal" evidence="3">
    <location>
        <begin position="93"/>
        <end position="210"/>
    </location>
</feature>
<dbReference type="InterPro" id="IPR034333">
    <property type="entry name" value="GST_Zeta_N"/>
</dbReference>
<dbReference type="CDD" id="cd03191">
    <property type="entry name" value="GST_C_Zeta"/>
    <property type="match status" value="1"/>
</dbReference>
<dbReference type="Gene3D" id="3.40.30.10">
    <property type="entry name" value="Glutaredoxin"/>
    <property type="match status" value="1"/>
</dbReference>
<evidence type="ECO:0000259" key="2">
    <source>
        <dbReference type="PROSITE" id="PS50404"/>
    </source>
</evidence>
<evidence type="ECO:0000259" key="3">
    <source>
        <dbReference type="PROSITE" id="PS50405"/>
    </source>
</evidence>
<dbReference type="InterPro" id="IPR040079">
    <property type="entry name" value="Glutathione_S-Trfase"/>
</dbReference>
<dbReference type="InterPro" id="IPR004045">
    <property type="entry name" value="Glutathione_S-Trfase_N"/>
</dbReference>
<dbReference type="SFLD" id="SFLDG00358">
    <property type="entry name" value="Main_(cytGST)"/>
    <property type="match status" value="1"/>
</dbReference>
<dbReference type="PROSITE" id="PS50405">
    <property type="entry name" value="GST_CTER"/>
    <property type="match status" value="1"/>
</dbReference>
<dbReference type="SUPFAM" id="SSF47616">
    <property type="entry name" value="GST C-terminal domain-like"/>
    <property type="match status" value="1"/>
</dbReference>
<dbReference type="Proteomes" id="UP001153678">
    <property type="component" value="Unassembled WGS sequence"/>
</dbReference>
<gene>
    <name evidence="4" type="ORF">FWILDA_LOCUS2388</name>
</gene>
<dbReference type="GO" id="GO:0006559">
    <property type="term" value="P:L-phenylalanine catabolic process"/>
    <property type="evidence" value="ECO:0007669"/>
    <property type="project" value="TreeGrafter"/>
</dbReference>
<keyword evidence="5" id="KW-1185">Reference proteome</keyword>
<dbReference type="AlphaFoldDB" id="A0A9W4WJB3"/>
<dbReference type="GO" id="GO:0006749">
    <property type="term" value="P:glutathione metabolic process"/>
    <property type="evidence" value="ECO:0007669"/>
    <property type="project" value="TreeGrafter"/>
</dbReference>
<sequence>MNRDKMNLPTFYSYYRSSCSWRVRTTLNWKGIDYETIPISLIKDEQKTSEYAFLNPFQVVPTLEIDGTLLTQSIAILEYLEETRPEKPLLPKDPIKRALVRSLVQAIASDTQPITNLRVIKYAGKEEWPKYWMTYNFQFIEVQLSSTAKEYCMGDEVTFADVCLVPQVYNALRVEVDMTKFPIIHRIYIKCLELDAFKAAHPHRQIDCPSELKET</sequence>
<dbReference type="InterPro" id="IPR005955">
    <property type="entry name" value="GST_Zeta"/>
</dbReference>
<dbReference type="PANTHER" id="PTHR42673:SF4">
    <property type="entry name" value="MALEYLACETOACETATE ISOMERASE"/>
    <property type="match status" value="1"/>
</dbReference>
<evidence type="ECO:0000313" key="5">
    <source>
        <dbReference type="Proteomes" id="UP001153678"/>
    </source>
</evidence>
<dbReference type="EMBL" id="CAMKVN010000272">
    <property type="protein sequence ID" value="CAI2166071.1"/>
    <property type="molecule type" value="Genomic_DNA"/>
</dbReference>
<dbReference type="Pfam" id="PF13409">
    <property type="entry name" value="GST_N_2"/>
    <property type="match status" value="1"/>
</dbReference>
<dbReference type="CDD" id="cd03042">
    <property type="entry name" value="GST_N_Zeta"/>
    <property type="match status" value="1"/>
</dbReference>
<dbReference type="InterPro" id="IPR036282">
    <property type="entry name" value="Glutathione-S-Trfase_C_sf"/>
</dbReference>
<dbReference type="PROSITE" id="PS50404">
    <property type="entry name" value="GST_NTER"/>
    <property type="match status" value="1"/>
</dbReference>
<evidence type="ECO:0000313" key="4">
    <source>
        <dbReference type="EMBL" id="CAI2166071.1"/>
    </source>
</evidence>